<dbReference type="Proteomes" id="UP000535182">
    <property type="component" value="Unassembled WGS sequence"/>
</dbReference>
<dbReference type="AlphaFoldDB" id="A0A9X0QCV7"/>
<sequence length="242" mass="27183">MPVTLVLIHAAWHTGKDFETIANILRKAGHTVYCPTLRGNREEDDRSKIGLEDAISSVVDFIEENDLTDIRLVGHSYAGMVISGVADRLERRLRRIVYINAFVPLNGESLTDLVPPCHAAAFAAIADANNGALLLPFQVWRETFINDADIALARSTYDRLNPQPYRTVADKISLQRPLSEMSIGRSYINCQQDISLPHSYPWHPRLSERLGLFRLVELPGSHETIFSNPVRLAQAIWEAARD</sequence>
<dbReference type="PANTHER" id="PTHR37017:SF11">
    <property type="entry name" value="ESTERASE_LIPASE_THIOESTERASE DOMAIN-CONTAINING PROTEIN"/>
    <property type="match status" value="1"/>
</dbReference>
<reference evidence="2 3" key="1">
    <citation type="submission" date="2020-08" db="EMBL/GenBank/DDBJ databases">
        <title>Genomic Encyclopedia of Type Strains, Phase IV (KMG-V): Genome sequencing to study the core and pangenomes of soil and plant-associated prokaryotes.</title>
        <authorList>
            <person name="Whitman W."/>
        </authorList>
    </citation>
    <scope>NUCLEOTIDE SEQUENCE [LARGE SCALE GENOMIC DNA]</scope>
    <source>
        <strain evidence="2 3">X5P2</strain>
    </source>
</reference>
<gene>
    <name evidence="2" type="ORF">HDF14_001608</name>
</gene>
<dbReference type="InterPro" id="IPR052897">
    <property type="entry name" value="Sec-Metab_Biosynth_Hydrolase"/>
</dbReference>
<dbReference type="InterPro" id="IPR029058">
    <property type="entry name" value="AB_hydrolase_fold"/>
</dbReference>
<dbReference type="Pfam" id="PF12697">
    <property type="entry name" value="Abhydrolase_6"/>
    <property type="match status" value="1"/>
</dbReference>
<dbReference type="RefSeq" id="WP_183975133.1">
    <property type="nucleotide sequence ID" value="NZ_JACHEB010000003.1"/>
</dbReference>
<evidence type="ECO:0000313" key="2">
    <source>
        <dbReference type="EMBL" id="MBB5328002.1"/>
    </source>
</evidence>
<dbReference type="PANTHER" id="PTHR37017">
    <property type="entry name" value="AB HYDROLASE-1 DOMAIN-CONTAINING PROTEIN-RELATED"/>
    <property type="match status" value="1"/>
</dbReference>
<evidence type="ECO:0000259" key="1">
    <source>
        <dbReference type="Pfam" id="PF12697"/>
    </source>
</evidence>
<accession>A0A9X0QCV7</accession>
<dbReference type="SUPFAM" id="SSF53474">
    <property type="entry name" value="alpha/beta-Hydrolases"/>
    <property type="match status" value="1"/>
</dbReference>
<dbReference type="InterPro" id="IPR000073">
    <property type="entry name" value="AB_hydrolase_1"/>
</dbReference>
<comment type="caution">
    <text evidence="2">The sequence shown here is derived from an EMBL/GenBank/DDBJ whole genome shotgun (WGS) entry which is preliminary data.</text>
</comment>
<feature type="domain" description="AB hydrolase-1" evidence="1">
    <location>
        <begin position="5"/>
        <end position="235"/>
    </location>
</feature>
<protein>
    <submittedName>
        <fullName evidence="2">Pimeloyl-ACP methyl ester carboxylesterase</fullName>
    </submittedName>
</protein>
<dbReference type="Gene3D" id="3.40.50.1820">
    <property type="entry name" value="alpha/beta hydrolase"/>
    <property type="match status" value="1"/>
</dbReference>
<evidence type="ECO:0000313" key="3">
    <source>
        <dbReference type="Proteomes" id="UP000535182"/>
    </source>
</evidence>
<name>A0A9X0QCV7_9BACT</name>
<organism evidence="2 3">
    <name type="scientific">Tunturiibacter gelidiferens</name>
    <dbReference type="NCBI Taxonomy" id="3069689"/>
    <lineage>
        <taxon>Bacteria</taxon>
        <taxon>Pseudomonadati</taxon>
        <taxon>Acidobacteriota</taxon>
        <taxon>Terriglobia</taxon>
        <taxon>Terriglobales</taxon>
        <taxon>Acidobacteriaceae</taxon>
        <taxon>Tunturiibacter</taxon>
    </lineage>
</organism>
<keyword evidence="3" id="KW-1185">Reference proteome</keyword>
<proteinExistence type="predicted"/>
<dbReference type="EMBL" id="JACHEB010000003">
    <property type="protein sequence ID" value="MBB5328002.1"/>
    <property type="molecule type" value="Genomic_DNA"/>
</dbReference>